<dbReference type="EMBL" id="LJRO01000488">
    <property type="protein sequence ID" value="KPY91238.1"/>
    <property type="molecule type" value="Genomic_DNA"/>
</dbReference>
<dbReference type="AlphaFoldDB" id="A0AA40NYY3"/>
<keyword evidence="1" id="KW-0547">Nucleotide-binding</keyword>
<evidence type="ECO:0000313" key="2">
    <source>
        <dbReference type="Proteomes" id="UP000050523"/>
    </source>
</evidence>
<proteinExistence type="predicted"/>
<reference evidence="1 2" key="1">
    <citation type="submission" date="2015-09" db="EMBL/GenBank/DDBJ databases">
        <title>Genome announcement of multiple Pseudomonas syringae strains.</title>
        <authorList>
            <person name="Thakur S."/>
            <person name="Wang P.W."/>
            <person name="Gong Y."/>
            <person name="Weir B.S."/>
            <person name="Guttman D.S."/>
        </authorList>
    </citation>
    <scope>NUCLEOTIDE SEQUENCE [LARGE SCALE GENOMIC DNA]</scope>
    <source>
        <strain evidence="1 2">ICMP9151</strain>
    </source>
</reference>
<keyword evidence="1" id="KW-0067">ATP-binding</keyword>
<dbReference type="GO" id="GO:0004386">
    <property type="term" value="F:helicase activity"/>
    <property type="evidence" value="ECO:0007669"/>
    <property type="project" value="UniProtKB-KW"/>
</dbReference>
<dbReference type="Proteomes" id="UP000050523">
    <property type="component" value="Unassembled WGS sequence"/>
</dbReference>
<name>A0AA40NYY3_9PSED</name>
<keyword evidence="1" id="KW-0347">Helicase</keyword>
<organism evidence="1 2">
    <name type="scientific">Pseudomonas tremae</name>
    <dbReference type="NCBI Taxonomy" id="200454"/>
    <lineage>
        <taxon>Bacteria</taxon>
        <taxon>Pseudomonadati</taxon>
        <taxon>Pseudomonadota</taxon>
        <taxon>Gammaproteobacteria</taxon>
        <taxon>Pseudomonadales</taxon>
        <taxon>Pseudomonadaceae</taxon>
        <taxon>Pseudomonas</taxon>
    </lineage>
</organism>
<accession>A0AA40NYY3</accession>
<protein>
    <submittedName>
        <fullName evidence="1">DEAD/DEAH box helicase</fullName>
    </submittedName>
</protein>
<gene>
    <name evidence="1" type="ORF">ALO43_200431</name>
</gene>
<keyword evidence="1" id="KW-0378">Hydrolase</keyword>
<comment type="caution">
    <text evidence="1">The sequence shown here is derived from an EMBL/GenBank/DDBJ whole genome shotgun (WGS) entry which is preliminary data.</text>
</comment>
<sequence>MICKSCLQPDNTRLSVMRQTRLPASVLMSWKRASLPLKSALPDWSDARRARPTLCAGHHYPALANAAAC</sequence>
<evidence type="ECO:0000313" key="1">
    <source>
        <dbReference type="EMBL" id="KPY91238.1"/>
    </source>
</evidence>